<sequence length="52" mass="5967">MRRVITDNNRLEHQPARFYLVSPPNSPARVPKGCDLAHIFKHSRNILEKATA</sequence>
<gene>
    <name evidence="1" type="ORF">HMPREF0758_4305</name>
</gene>
<keyword evidence="2" id="KW-1185">Reference proteome</keyword>
<dbReference type="HOGENOM" id="CLU_3084649_0_0_6"/>
<accession>D4E805</accession>
<organism evidence="1 2">
    <name type="scientific">Serratia odorifera DSM 4582</name>
    <dbReference type="NCBI Taxonomy" id="667129"/>
    <lineage>
        <taxon>Bacteria</taxon>
        <taxon>Pseudomonadati</taxon>
        <taxon>Pseudomonadota</taxon>
        <taxon>Gammaproteobacteria</taxon>
        <taxon>Enterobacterales</taxon>
        <taxon>Yersiniaceae</taxon>
        <taxon>Serratia</taxon>
    </lineage>
</organism>
<evidence type="ECO:0000313" key="2">
    <source>
        <dbReference type="Proteomes" id="UP000005723"/>
    </source>
</evidence>
<dbReference type="Proteomes" id="UP000005723">
    <property type="component" value="Unassembled WGS sequence"/>
</dbReference>
<protein>
    <submittedName>
        <fullName evidence="1">Uncharacterized protein</fullName>
    </submittedName>
</protein>
<proteinExistence type="predicted"/>
<dbReference type="AlphaFoldDB" id="D4E805"/>
<comment type="caution">
    <text evidence="1">The sequence shown here is derived from an EMBL/GenBank/DDBJ whole genome shotgun (WGS) entry which is preliminary data.</text>
</comment>
<reference evidence="1 2" key="1">
    <citation type="submission" date="2010-01" db="EMBL/GenBank/DDBJ databases">
        <authorList>
            <person name="Muzny D."/>
            <person name="Qin X."/>
            <person name="Deng J."/>
            <person name="Jiang H."/>
            <person name="Liu Y."/>
            <person name="Qu J."/>
            <person name="Song X.-Z."/>
            <person name="Zhang L."/>
            <person name="Thornton R."/>
            <person name="Coyle M."/>
            <person name="Francisco L."/>
            <person name="Jackson L."/>
            <person name="Javaid M."/>
            <person name="Korchina V."/>
            <person name="Kovar C."/>
            <person name="Mata R."/>
            <person name="Mathew T."/>
            <person name="Ngo R."/>
            <person name="Nguyen L."/>
            <person name="Nguyen N."/>
            <person name="Okwuonu G."/>
            <person name="Ongeri F."/>
            <person name="Pham C."/>
            <person name="Simmons D."/>
            <person name="Wilczek-Boney K."/>
            <person name="Hale W."/>
            <person name="Jakkamsetti A."/>
            <person name="Pham P."/>
            <person name="Ruth R."/>
            <person name="San Lucas F."/>
            <person name="Warren J."/>
            <person name="Zhang J."/>
            <person name="Zhao Z."/>
            <person name="Zhou C."/>
            <person name="Zhu D."/>
            <person name="Lee S."/>
            <person name="Bess C."/>
            <person name="Blankenburg K."/>
            <person name="Forbes L."/>
            <person name="Fu Q."/>
            <person name="Gubbala S."/>
            <person name="Hirani K."/>
            <person name="Jayaseelan J.C."/>
            <person name="Lara F."/>
            <person name="Munidasa M."/>
            <person name="Palculict T."/>
            <person name="Patil S."/>
            <person name="Pu L.-L."/>
            <person name="Saada N."/>
            <person name="Tang L."/>
            <person name="Weissenberger G."/>
            <person name="Zhu Y."/>
            <person name="Hemphill L."/>
            <person name="Shang Y."/>
            <person name="Youmans B."/>
            <person name="Ayvaz T."/>
            <person name="Ross M."/>
            <person name="Santibanez J."/>
            <person name="Aqrawi P."/>
            <person name="Gross S."/>
            <person name="Joshi V."/>
            <person name="Fowler G."/>
            <person name="Nazareth L."/>
            <person name="Reid J."/>
            <person name="Worley K."/>
            <person name="Petrosino J."/>
            <person name="Highlander S."/>
            <person name="Gibbs R."/>
        </authorList>
    </citation>
    <scope>NUCLEOTIDE SEQUENCE [LARGE SCALE GENOMIC DNA]</scope>
    <source>
        <strain evidence="1 2">DSM 4582</strain>
    </source>
</reference>
<evidence type="ECO:0000313" key="1">
    <source>
        <dbReference type="EMBL" id="EFE94210.1"/>
    </source>
</evidence>
<dbReference type="EMBL" id="ADBY01000056">
    <property type="protein sequence ID" value="EFE94210.1"/>
    <property type="molecule type" value="Genomic_DNA"/>
</dbReference>
<name>D4E805_SEROD</name>